<evidence type="ECO:0000256" key="7">
    <source>
        <dbReference type="ARBA" id="ARBA00022806"/>
    </source>
</evidence>
<dbReference type="SMART" id="SM00490">
    <property type="entry name" value="HELICc"/>
    <property type="match status" value="1"/>
</dbReference>
<keyword evidence="8" id="KW-0067">ATP-binding</keyword>
<evidence type="ECO:0000256" key="11">
    <source>
        <dbReference type="ARBA" id="ARBA00047984"/>
    </source>
</evidence>
<evidence type="ECO:0000256" key="4">
    <source>
        <dbReference type="ARBA" id="ARBA00022640"/>
    </source>
</evidence>
<dbReference type="CDD" id="cd17917">
    <property type="entry name" value="DEXHc_RHA-like"/>
    <property type="match status" value="1"/>
</dbReference>
<evidence type="ECO:0000256" key="9">
    <source>
        <dbReference type="ARBA" id="ARBA00022884"/>
    </source>
</evidence>
<keyword evidence="14" id="KW-0812">Transmembrane</keyword>
<dbReference type="FunFam" id="3.40.50.300:FF:000819">
    <property type="entry name" value="ATP dependent RNA helicase, putative"/>
    <property type="match status" value="1"/>
</dbReference>
<dbReference type="GO" id="GO:0016787">
    <property type="term" value="F:hydrolase activity"/>
    <property type="evidence" value="ECO:0007669"/>
    <property type="project" value="UniProtKB-KW"/>
</dbReference>
<dbReference type="FunFam" id="3.40.50.300:FF:000500">
    <property type="entry name" value="ATP-dependent RNA helicase DHX29"/>
    <property type="match status" value="1"/>
</dbReference>
<feature type="transmembrane region" description="Helical" evidence="14">
    <location>
        <begin position="35"/>
        <end position="58"/>
    </location>
</feature>
<comment type="subcellular location">
    <subcellularLocation>
        <location evidence="1">Plastid</location>
        <location evidence="1">Chloroplast</location>
    </subcellularLocation>
</comment>
<evidence type="ECO:0000256" key="13">
    <source>
        <dbReference type="SAM" id="MobiDB-lite"/>
    </source>
</evidence>
<dbReference type="Gene3D" id="3.40.50.300">
    <property type="entry name" value="P-loop containing nucleotide triphosphate hydrolases"/>
    <property type="match status" value="2"/>
</dbReference>
<keyword evidence="9" id="KW-0694">RNA-binding</keyword>
<keyword evidence="4" id="KW-0934">Plastid</keyword>
<keyword evidence="6" id="KW-0378">Hydrolase</keyword>
<keyword evidence="7 17" id="KW-0347">Helicase</keyword>
<comment type="similarity">
    <text evidence="12">Belongs to the DExH box helicase family.</text>
</comment>
<sequence>MLPCPCPAPFSPLILGIALHQENLPLSNFFFNNSISLLFLFVFLCSIFIINLTIRIIFCVIDVKKHKEAENRLLQEEWENIKMMPKYMEMLQTRSTLPITRMRNHLLQLLKINDVIVICGETGCGKTTQVPQFILDDMIESRLGGHCNIICTQPRRIAAISVAERVSDERCEPSPGHHGSLVGFQVRLESSRNERTKLLFCTTGILLRRLAGDNNLEGVTHIIVDEVHERTLLGDFLLIILKNLVERRSNTSFKLKVILMSATVDANLFTGYFNNCPVITAEGRIHPVSSFFLEDIYERLNYSLPSDSPASGKNLTSARGKHGGRSIDNHRGKKNLVLSAWGDESLLHQDYINPYYVADVYEAYSKKTCQNLKFLNEDIIDYDLLEDLICFVDENYPSGAILVFLPGVAEISLLVDKLIATYRFRGSSSEWILPLHSSLASAEQRQVFLSPPQNIRKVILATDIAETSITIDDVIYVIDTGKHKEKRYNPQKKMSSMVEDWISQANAKQRRGRAGRVNPGMCFCLYTRHRFESLMRLFQMPEILRVPLTELCLQVKSLLLGDVKTFLLKAIEPPSEDAIASAISLLYEVGAFEGEEKLTPLGHHLAKLPVDILIGKMLLYGAIFGCLSPILSIAAFLSYKLPFVYPKDEKQNVERAKMLLMSEKMDTSINSIAGNNDSDHLLLVSAYKKWYKTLNENGTKAAQQFCRSYFLSSSVMYMIRGKINYIKMGNCYQQKFSQTALRLAKFSYRITNTTASVHSGSVVLYFIT</sequence>
<evidence type="ECO:0000256" key="10">
    <source>
        <dbReference type="ARBA" id="ARBA00022946"/>
    </source>
</evidence>
<dbReference type="Pfam" id="PF21010">
    <property type="entry name" value="HA2_C"/>
    <property type="match status" value="1"/>
</dbReference>
<name>A0A0K9PB50_ZOSMR</name>
<comment type="caution">
    <text evidence="17">The sequence shown here is derived from an EMBL/GenBank/DDBJ whole genome shotgun (WGS) entry which is preliminary data.</text>
</comment>
<comment type="catalytic activity">
    <reaction evidence="11">
        <text>ATP + H2O = ADP + phosphate + H(+)</text>
        <dbReference type="Rhea" id="RHEA:13065"/>
        <dbReference type="ChEBI" id="CHEBI:15377"/>
        <dbReference type="ChEBI" id="CHEBI:15378"/>
        <dbReference type="ChEBI" id="CHEBI:30616"/>
        <dbReference type="ChEBI" id="CHEBI:43474"/>
        <dbReference type="ChEBI" id="CHEBI:456216"/>
        <dbReference type="EC" id="3.6.4.13"/>
    </reaction>
</comment>
<dbReference type="SUPFAM" id="SSF52540">
    <property type="entry name" value="P-loop containing nucleoside triphosphate hydrolases"/>
    <property type="match status" value="1"/>
</dbReference>
<dbReference type="InterPro" id="IPR001650">
    <property type="entry name" value="Helicase_C-like"/>
</dbReference>
<dbReference type="GO" id="GO:0003723">
    <property type="term" value="F:RNA binding"/>
    <property type="evidence" value="ECO:0000318"/>
    <property type="project" value="GO_Central"/>
</dbReference>
<protein>
    <recommendedName>
        <fullName evidence="2">RNA helicase</fullName>
        <ecNumber evidence="2">3.6.4.13</ecNumber>
    </recommendedName>
</protein>
<keyword evidence="3" id="KW-0150">Chloroplast</keyword>
<dbReference type="SMART" id="SM00847">
    <property type="entry name" value="HA2"/>
    <property type="match status" value="1"/>
</dbReference>
<dbReference type="Pfam" id="PF04408">
    <property type="entry name" value="WHD_HA2"/>
    <property type="match status" value="1"/>
</dbReference>
<evidence type="ECO:0000256" key="3">
    <source>
        <dbReference type="ARBA" id="ARBA00022528"/>
    </source>
</evidence>
<gene>
    <name evidence="17" type="ORF">ZOSMA_320G00140</name>
</gene>
<dbReference type="OrthoDB" id="5600252at2759"/>
<dbReference type="Pfam" id="PF00270">
    <property type="entry name" value="DEAD"/>
    <property type="match status" value="1"/>
</dbReference>
<dbReference type="AlphaFoldDB" id="A0A0K9PB50"/>
<evidence type="ECO:0000256" key="1">
    <source>
        <dbReference type="ARBA" id="ARBA00004229"/>
    </source>
</evidence>
<keyword evidence="5" id="KW-0547">Nucleotide-binding</keyword>
<feature type="compositionally biased region" description="Polar residues" evidence="13">
    <location>
        <begin position="307"/>
        <end position="317"/>
    </location>
</feature>
<dbReference type="InterPro" id="IPR048333">
    <property type="entry name" value="HA2_WH"/>
</dbReference>
<evidence type="ECO:0000259" key="16">
    <source>
        <dbReference type="PROSITE" id="PS51194"/>
    </source>
</evidence>
<evidence type="ECO:0000313" key="17">
    <source>
        <dbReference type="EMBL" id="KMZ65415.1"/>
    </source>
</evidence>
<dbReference type="Proteomes" id="UP000036987">
    <property type="component" value="Unassembled WGS sequence"/>
</dbReference>
<evidence type="ECO:0000256" key="8">
    <source>
        <dbReference type="ARBA" id="ARBA00022840"/>
    </source>
</evidence>
<feature type="domain" description="Helicase C-terminal" evidence="16">
    <location>
        <begin position="384"/>
        <end position="559"/>
    </location>
</feature>
<dbReference type="Pfam" id="PF00271">
    <property type="entry name" value="Helicase_C"/>
    <property type="match status" value="1"/>
</dbReference>
<dbReference type="GO" id="GO:0004386">
    <property type="term" value="F:helicase activity"/>
    <property type="evidence" value="ECO:0000318"/>
    <property type="project" value="GO_Central"/>
</dbReference>
<dbReference type="PANTHER" id="PTHR18934">
    <property type="entry name" value="ATP-DEPENDENT RNA HELICASE"/>
    <property type="match status" value="1"/>
</dbReference>
<reference evidence="18" key="1">
    <citation type="journal article" date="2016" name="Nature">
        <title>The genome of the seagrass Zostera marina reveals angiosperm adaptation to the sea.</title>
        <authorList>
            <person name="Olsen J.L."/>
            <person name="Rouze P."/>
            <person name="Verhelst B."/>
            <person name="Lin Y.-C."/>
            <person name="Bayer T."/>
            <person name="Collen J."/>
            <person name="Dattolo E."/>
            <person name="De Paoli E."/>
            <person name="Dittami S."/>
            <person name="Maumus F."/>
            <person name="Michel G."/>
            <person name="Kersting A."/>
            <person name="Lauritano C."/>
            <person name="Lohaus R."/>
            <person name="Toepel M."/>
            <person name="Tonon T."/>
            <person name="Vanneste K."/>
            <person name="Amirebrahimi M."/>
            <person name="Brakel J."/>
            <person name="Bostroem C."/>
            <person name="Chovatia M."/>
            <person name="Grimwood J."/>
            <person name="Jenkins J.W."/>
            <person name="Jueterbock A."/>
            <person name="Mraz A."/>
            <person name="Stam W.T."/>
            <person name="Tice H."/>
            <person name="Bornberg-Bauer E."/>
            <person name="Green P.J."/>
            <person name="Pearson G.A."/>
            <person name="Procaccini G."/>
            <person name="Duarte C.M."/>
            <person name="Schmutz J."/>
            <person name="Reusch T.B.H."/>
            <person name="Van de Peer Y."/>
        </authorList>
    </citation>
    <scope>NUCLEOTIDE SEQUENCE [LARGE SCALE GENOMIC DNA]</scope>
    <source>
        <strain evidence="18">cv. Finnish</strain>
    </source>
</reference>
<keyword evidence="10" id="KW-0809">Transit peptide</keyword>
<dbReference type="PROSITE" id="PS51194">
    <property type="entry name" value="HELICASE_CTER"/>
    <property type="match status" value="1"/>
</dbReference>
<evidence type="ECO:0000259" key="15">
    <source>
        <dbReference type="PROSITE" id="PS51192"/>
    </source>
</evidence>
<dbReference type="FunFam" id="1.20.120.1080:FF:000002">
    <property type="entry name" value="Putative ATP-dependent RNA helicase DHX36"/>
    <property type="match status" value="1"/>
</dbReference>
<organism evidence="17 18">
    <name type="scientific">Zostera marina</name>
    <name type="common">Eelgrass</name>
    <dbReference type="NCBI Taxonomy" id="29655"/>
    <lineage>
        <taxon>Eukaryota</taxon>
        <taxon>Viridiplantae</taxon>
        <taxon>Streptophyta</taxon>
        <taxon>Embryophyta</taxon>
        <taxon>Tracheophyta</taxon>
        <taxon>Spermatophyta</taxon>
        <taxon>Magnoliopsida</taxon>
        <taxon>Liliopsida</taxon>
        <taxon>Zosteraceae</taxon>
        <taxon>Zostera</taxon>
    </lineage>
</organism>
<dbReference type="GO" id="GO:0009507">
    <property type="term" value="C:chloroplast"/>
    <property type="evidence" value="ECO:0007669"/>
    <property type="project" value="UniProtKB-SubCell"/>
</dbReference>
<dbReference type="STRING" id="29655.A0A0K9PB50"/>
<dbReference type="InterPro" id="IPR007502">
    <property type="entry name" value="Helicase-assoc_dom"/>
</dbReference>
<accession>A0A0K9PB50</accession>
<dbReference type="InterPro" id="IPR011545">
    <property type="entry name" value="DEAD/DEAH_box_helicase_dom"/>
</dbReference>
<dbReference type="Gene3D" id="1.20.120.1080">
    <property type="match status" value="1"/>
</dbReference>
<dbReference type="EMBL" id="LFYR01001035">
    <property type="protein sequence ID" value="KMZ65415.1"/>
    <property type="molecule type" value="Genomic_DNA"/>
</dbReference>
<proteinExistence type="inferred from homology"/>
<dbReference type="InterPro" id="IPR014001">
    <property type="entry name" value="Helicase_ATP-bd"/>
</dbReference>
<dbReference type="GO" id="GO:0003724">
    <property type="term" value="F:RNA helicase activity"/>
    <property type="evidence" value="ECO:0007669"/>
    <property type="project" value="UniProtKB-EC"/>
</dbReference>
<dbReference type="SMART" id="SM00487">
    <property type="entry name" value="DEXDc"/>
    <property type="match status" value="1"/>
</dbReference>
<evidence type="ECO:0000256" key="5">
    <source>
        <dbReference type="ARBA" id="ARBA00022741"/>
    </source>
</evidence>
<dbReference type="EC" id="3.6.4.13" evidence="2"/>
<keyword evidence="18" id="KW-1185">Reference proteome</keyword>
<evidence type="ECO:0000256" key="12">
    <source>
        <dbReference type="ARBA" id="ARBA00060772"/>
    </source>
</evidence>
<dbReference type="GO" id="GO:0005524">
    <property type="term" value="F:ATP binding"/>
    <property type="evidence" value="ECO:0007669"/>
    <property type="project" value="UniProtKB-KW"/>
</dbReference>
<dbReference type="CDD" id="cd18791">
    <property type="entry name" value="SF2_C_RHA"/>
    <property type="match status" value="1"/>
</dbReference>
<keyword evidence="14" id="KW-1133">Transmembrane helix</keyword>
<evidence type="ECO:0000313" key="18">
    <source>
        <dbReference type="Proteomes" id="UP000036987"/>
    </source>
</evidence>
<dbReference type="OMA" id="HGMAEIM"/>
<dbReference type="PROSITE" id="PS51192">
    <property type="entry name" value="HELICASE_ATP_BIND_1"/>
    <property type="match status" value="1"/>
</dbReference>
<evidence type="ECO:0000256" key="2">
    <source>
        <dbReference type="ARBA" id="ARBA00012552"/>
    </source>
</evidence>
<feature type="region of interest" description="Disordered" evidence="13">
    <location>
        <begin position="307"/>
        <end position="327"/>
    </location>
</feature>
<dbReference type="InterPro" id="IPR027417">
    <property type="entry name" value="P-loop_NTPase"/>
</dbReference>
<feature type="domain" description="Helicase ATP-binding" evidence="15">
    <location>
        <begin position="107"/>
        <end position="282"/>
    </location>
</feature>
<evidence type="ECO:0000256" key="14">
    <source>
        <dbReference type="SAM" id="Phobius"/>
    </source>
</evidence>
<feature type="transmembrane region" description="Helical" evidence="14">
    <location>
        <begin position="617"/>
        <end position="639"/>
    </location>
</feature>
<evidence type="ECO:0000256" key="6">
    <source>
        <dbReference type="ARBA" id="ARBA00022801"/>
    </source>
</evidence>
<keyword evidence="14" id="KW-0472">Membrane</keyword>
<dbReference type="PANTHER" id="PTHR18934:SF246">
    <property type="entry name" value="DEXH-BOX ATP-DEPENDENT RNA HELICASE DEXH4, CHLOROPLASTIC-RELATED"/>
    <property type="match status" value="1"/>
</dbReference>